<feature type="coiled-coil region" evidence="1">
    <location>
        <begin position="344"/>
        <end position="407"/>
    </location>
</feature>
<reference evidence="2 3" key="1">
    <citation type="journal article" date="2019" name="Mol. Ecol. Resour.">
        <title>Chromosome-level genome assembly of Triplophysa tibetana, a fish adapted to the harsh high-altitude environment of the Tibetan Plateau.</title>
        <authorList>
            <person name="Yang X."/>
            <person name="Liu H."/>
            <person name="Ma Z."/>
            <person name="Zou Y."/>
            <person name="Zou M."/>
            <person name="Mao Y."/>
            <person name="Li X."/>
            <person name="Wang H."/>
            <person name="Chen T."/>
            <person name="Wang W."/>
            <person name="Yang R."/>
        </authorList>
    </citation>
    <scope>NUCLEOTIDE SEQUENCE [LARGE SCALE GENOMIC DNA]</scope>
    <source>
        <strain evidence="2">TTIB1903HZAU</strain>
        <tissue evidence="2">Muscle</tissue>
    </source>
</reference>
<dbReference type="AlphaFoldDB" id="A0A5A9P5T8"/>
<dbReference type="EMBL" id="SOYY01000009">
    <property type="protein sequence ID" value="KAA0716469.1"/>
    <property type="molecule type" value="Genomic_DNA"/>
</dbReference>
<keyword evidence="3" id="KW-1185">Reference proteome</keyword>
<accession>A0A5A9P5T8</accession>
<comment type="caution">
    <text evidence="2">The sequence shown here is derived from an EMBL/GenBank/DDBJ whole genome shotgun (WGS) entry which is preliminary data.</text>
</comment>
<dbReference type="Proteomes" id="UP000324632">
    <property type="component" value="Chromosome 9"/>
</dbReference>
<name>A0A5A9P5T8_9TELE</name>
<dbReference type="PANTHER" id="PTHR14817:SF2">
    <property type="entry name" value="COILED-COIL DOMAIN-CONTAINING PROTEIN 15"/>
    <property type="match status" value="1"/>
</dbReference>
<gene>
    <name evidence="2" type="ORF">E1301_Tti009416</name>
</gene>
<sequence length="490" mass="57423">MNQPPSVKGKGSRTLRNFVKENKKLRTGNKRNVTSFVANKDVKVLAERNPAVAPVGAWVENGHECHQHPEVRALLTEELLEETRREKEESLRRFQDAVRIRVSQQARLRKHQELLKSYENVECESRILQQTSRVTQHLTPQKSQISPLAHGELAICSQSSRGVSAQVLEAADSSQHHVSKVMKRVRHRLAACQTLQEADELSQLPGGKWKASPTKDTWRDEEDCVEGARDEEKSEQDVEAEEEIPLVGQPLNLHQHRRKTVTFQNDMVCEKILKRQDLNGPSTDFSTDYRASQVLWPHENQEEMKKQQRQSHFLMYRRLFMDIERERVKEHQRHRKHLNRTARIKSEKEQFRKAEEMKIELQRRQEEKRKEMEERECLILERLRLDEDEAAEEVKRKEKTKKSKETKRYIEAMHARMKEKLEKDKVDLPPLCCCGDTFWDIHPDTCANNCVFYNNPKVYAQAMQSVLLNCDLKDGGLGQYISTWKTQSMF</sequence>
<evidence type="ECO:0000313" key="2">
    <source>
        <dbReference type="EMBL" id="KAA0716469.1"/>
    </source>
</evidence>
<dbReference type="PANTHER" id="PTHR14817">
    <property type="entry name" value="COILED-COIL DOMAIN-CONTAINING PROTEIN 15"/>
    <property type="match status" value="1"/>
</dbReference>
<evidence type="ECO:0000313" key="3">
    <source>
        <dbReference type="Proteomes" id="UP000324632"/>
    </source>
</evidence>
<protein>
    <submittedName>
        <fullName evidence="2">Coiled-coil domain-containing protein 15</fullName>
    </submittedName>
</protein>
<proteinExistence type="predicted"/>
<evidence type="ECO:0000256" key="1">
    <source>
        <dbReference type="SAM" id="Coils"/>
    </source>
</evidence>
<keyword evidence="1" id="KW-0175">Coiled coil</keyword>
<organism evidence="2 3">
    <name type="scientific">Triplophysa tibetana</name>
    <dbReference type="NCBI Taxonomy" id="1572043"/>
    <lineage>
        <taxon>Eukaryota</taxon>
        <taxon>Metazoa</taxon>
        <taxon>Chordata</taxon>
        <taxon>Craniata</taxon>
        <taxon>Vertebrata</taxon>
        <taxon>Euteleostomi</taxon>
        <taxon>Actinopterygii</taxon>
        <taxon>Neopterygii</taxon>
        <taxon>Teleostei</taxon>
        <taxon>Ostariophysi</taxon>
        <taxon>Cypriniformes</taxon>
        <taxon>Nemacheilidae</taxon>
        <taxon>Triplophysa</taxon>
    </lineage>
</organism>
<dbReference type="InterPro" id="IPR037693">
    <property type="entry name" value="CCDC15"/>
</dbReference>
<dbReference type="GO" id="GO:0005813">
    <property type="term" value="C:centrosome"/>
    <property type="evidence" value="ECO:0007669"/>
    <property type="project" value="TreeGrafter"/>
</dbReference>